<evidence type="ECO:0000256" key="1">
    <source>
        <dbReference type="SAM" id="MobiDB-lite"/>
    </source>
</evidence>
<keyword evidence="3" id="KW-1185">Reference proteome</keyword>
<protein>
    <submittedName>
        <fullName evidence="2">Uncharacterized protein</fullName>
    </submittedName>
</protein>
<dbReference type="AlphaFoldDB" id="A0A0C3C864"/>
<evidence type="ECO:0000313" key="2">
    <source>
        <dbReference type="EMBL" id="KIM40414.1"/>
    </source>
</evidence>
<accession>A0A0C3C864</accession>
<reference evidence="3" key="2">
    <citation type="submission" date="2015-01" db="EMBL/GenBank/DDBJ databases">
        <title>Evolutionary Origins and Diversification of the Mycorrhizal Mutualists.</title>
        <authorList>
            <consortium name="DOE Joint Genome Institute"/>
            <consortium name="Mycorrhizal Genomics Consortium"/>
            <person name="Kohler A."/>
            <person name="Kuo A."/>
            <person name="Nagy L.G."/>
            <person name="Floudas D."/>
            <person name="Copeland A."/>
            <person name="Barry K.W."/>
            <person name="Cichocki N."/>
            <person name="Veneault-Fourrey C."/>
            <person name="LaButti K."/>
            <person name="Lindquist E.A."/>
            <person name="Lipzen A."/>
            <person name="Lundell T."/>
            <person name="Morin E."/>
            <person name="Murat C."/>
            <person name="Riley R."/>
            <person name="Ohm R."/>
            <person name="Sun H."/>
            <person name="Tunlid A."/>
            <person name="Henrissat B."/>
            <person name="Grigoriev I.V."/>
            <person name="Hibbett D.S."/>
            <person name="Martin F."/>
        </authorList>
    </citation>
    <scope>NUCLEOTIDE SEQUENCE [LARGE SCALE GENOMIC DNA]</scope>
    <source>
        <strain evidence="3">h7</strain>
    </source>
</reference>
<proteinExistence type="predicted"/>
<gene>
    <name evidence="2" type="ORF">M413DRAFT_446592</name>
</gene>
<dbReference type="EMBL" id="KN831783">
    <property type="protein sequence ID" value="KIM40414.1"/>
    <property type="molecule type" value="Genomic_DNA"/>
</dbReference>
<evidence type="ECO:0000313" key="3">
    <source>
        <dbReference type="Proteomes" id="UP000053424"/>
    </source>
</evidence>
<feature type="region of interest" description="Disordered" evidence="1">
    <location>
        <begin position="1"/>
        <end position="40"/>
    </location>
</feature>
<dbReference type="HOGENOM" id="CLU_2306485_0_0_1"/>
<dbReference type="Proteomes" id="UP000053424">
    <property type="component" value="Unassembled WGS sequence"/>
</dbReference>
<dbReference type="OrthoDB" id="2933743at2759"/>
<organism evidence="2 3">
    <name type="scientific">Hebeloma cylindrosporum</name>
    <dbReference type="NCBI Taxonomy" id="76867"/>
    <lineage>
        <taxon>Eukaryota</taxon>
        <taxon>Fungi</taxon>
        <taxon>Dikarya</taxon>
        <taxon>Basidiomycota</taxon>
        <taxon>Agaricomycotina</taxon>
        <taxon>Agaricomycetes</taxon>
        <taxon>Agaricomycetidae</taxon>
        <taxon>Agaricales</taxon>
        <taxon>Agaricineae</taxon>
        <taxon>Hymenogastraceae</taxon>
        <taxon>Hebeloma</taxon>
    </lineage>
</organism>
<sequence length="100" mass="10906">MTEYVELKPMGNGKTINDKGHPTGKGLEVPKSIPTPPNEEDPYTLTAYGDISLSDIDFVPGPPSEISPCQITKKKESWRFPRNGSDKMVRPGVSFSISAV</sequence>
<name>A0A0C3C864_HEBCY</name>
<reference evidence="2 3" key="1">
    <citation type="submission" date="2014-04" db="EMBL/GenBank/DDBJ databases">
        <authorList>
            <consortium name="DOE Joint Genome Institute"/>
            <person name="Kuo A."/>
            <person name="Gay G."/>
            <person name="Dore J."/>
            <person name="Kohler A."/>
            <person name="Nagy L.G."/>
            <person name="Floudas D."/>
            <person name="Copeland A."/>
            <person name="Barry K.W."/>
            <person name="Cichocki N."/>
            <person name="Veneault-Fourrey C."/>
            <person name="LaButti K."/>
            <person name="Lindquist E.A."/>
            <person name="Lipzen A."/>
            <person name="Lundell T."/>
            <person name="Morin E."/>
            <person name="Murat C."/>
            <person name="Sun H."/>
            <person name="Tunlid A."/>
            <person name="Henrissat B."/>
            <person name="Grigoriev I.V."/>
            <person name="Hibbett D.S."/>
            <person name="Martin F."/>
            <person name="Nordberg H.P."/>
            <person name="Cantor M.N."/>
            <person name="Hua S.X."/>
        </authorList>
    </citation>
    <scope>NUCLEOTIDE SEQUENCE [LARGE SCALE GENOMIC DNA]</scope>
    <source>
        <strain evidence="3">h7</strain>
    </source>
</reference>